<dbReference type="SUPFAM" id="SSF49299">
    <property type="entry name" value="PKD domain"/>
    <property type="match status" value="1"/>
</dbReference>
<dbReference type="Pfam" id="PF18911">
    <property type="entry name" value="PKD_4"/>
    <property type="match status" value="1"/>
</dbReference>
<dbReference type="InterPro" id="IPR013783">
    <property type="entry name" value="Ig-like_fold"/>
</dbReference>
<dbReference type="AlphaFoldDB" id="A0A5C6BLK9"/>
<dbReference type="InterPro" id="IPR022409">
    <property type="entry name" value="PKD/Chitinase_dom"/>
</dbReference>
<dbReference type="EMBL" id="SJPP01000001">
    <property type="protein sequence ID" value="TWU13000.1"/>
    <property type="molecule type" value="Genomic_DNA"/>
</dbReference>
<gene>
    <name evidence="2" type="ORF">CA54_18260</name>
</gene>
<keyword evidence="3" id="KW-1185">Reference proteome</keyword>
<dbReference type="Gene3D" id="2.60.40.10">
    <property type="entry name" value="Immunoglobulins"/>
    <property type="match status" value="1"/>
</dbReference>
<reference evidence="2 3" key="1">
    <citation type="submission" date="2019-02" db="EMBL/GenBank/DDBJ databases">
        <title>Deep-cultivation of Planctomycetes and their phenomic and genomic characterization uncovers novel biology.</title>
        <authorList>
            <person name="Wiegand S."/>
            <person name="Jogler M."/>
            <person name="Boedeker C."/>
            <person name="Pinto D."/>
            <person name="Vollmers J."/>
            <person name="Rivas-Marin E."/>
            <person name="Kohn T."/>
            <person name="Peeters S.H."/>
            <person name="Heuer A."/>
            <person name="Rast P."/>
            <person name="Oberbeckmann S."/>
            <person name="Bunk B."/>
            <person name="Jeske O."/>
            <person name="Meyerdierks A."/>
            <person name="Storesund J.E."/>
            <person name="Kallscheuer N."/>
            <person name="Luecker S."/>
            <person name="Lage O.M."/>
            <person name="Pohl T."/>
            <person name="Merkel B.J."/>
            <person name="Hornburger P."/>
            <person name="Mueller R.-W."/>
            <person name="Bruemmer F."/>
            <person name="Labrenz M."/>
            <person name="Spormann A.M."/>
            <person name="Op Den Camp H."/>
            <person name="Overmann J."/>
            <person name="Amann R."/>
            <person name="Jetten M.S.M."/>
            <person name="Mascher T."/>
            <person name="Medema M.H."/>
            <person name="Devos D.P."/>
            <person name="Kaster A.-K."/>
            <person name="Ovreas L."/>
            <person name="Rohde M."/>
            <person name="Galperin M.Y."/>
            <person name="Jogler C."/>
        </authorList>
    </citation>
    <scope>NUCLEOTIDE SEQUENCE [LARGE SCALE GENOMIC DNA]</scope>
    <source>
        <strain evidence="2 3">CA54</strain>
    </source>
</reference>
<evidence type="ECO:0000313" key="3">
    <source>
        <dbReference type="Proteomes" id="UP000320735"/>
    </source>
</evidence>
<evidence type="ECO:0000259" key="1">
    <source>
        <dbReference type="PROSITE" id="PS50093"/>
    </source>
</evidence>
<dbReference type="Proteomes" id="UP000320735">
    <property type="component" value="Unassembled WGS sequence"/>
</dbReference>
<accession>A0A5C6BLK9</accession>
<dbReference type="CDD" id="cd00146">
    <property type="entry name" value="PKD"/>
    <property type="match status" value="1"/>
</dbReference>
<dbReference type="Gene3D" id="2.60.40.1190">
    <property type="match status" value="1"/>
</dbReference>
<name>A0A5C6BLK9_9PLAN</name>
<dbReference type="InterPro" id="IPR000601">
    <property type="entry name" value="PKD_dom"/>
</dbReference>
<dbReference type="PROSITE" id="PS50093">
    <property type="entry name" value="PKD"/>
    <property type="match status" value="1"/>
</dbReference>
<dbReference type="RefSeq" id="WP_146370396.1">
    <property type="nucleotide sequence ID" value="NZ_SJPP01000001.1"/>
</dbReference>
<evidence type="ECO:0000313" key="2">
    <source>
        <dbReference type="EMBL" id="TWU13000.1"/>
    </source>
</evidence>
<protein>
    <submittedName>
        <fullName evidence="2">PKD domain protein</fullName>
    </submittedName>
</protein>
<feature type="domain" description="PKD" evidence="1">
    <location>
        <begin position="288"/>
        <end position="341"/>
    </location>
</feature>
<sequence length="354" mass="40639">MHSVCLLIAALSIGLERPEVEYQVFQFPANQIPRIDGDADDWSIVPESYTIGTKELRETVVGLGDKHDQDNLDVQVKVGWVKGLNRLYFLYEAQDNYWDFARGDLHNDIFEIVVDGDLSGGPLIRQMHPNPKLRDKLDTHFLFHGAHAQNYHIFTPAEGKDWAMVWGAQPWIKDLPYANAACKYNFKHGESGKLVLEFFVTPFDYAPPDPARAVPTKLVEDKKIGLSWAVLDYDDEQAERYSGFWNLSHKTTMYGDASDLVAFRLMPLEKQFRKPVEADWSFQVINRANRDVAFRDRSFGDITSWRWDFGDGTSSTERHPTHHYKKPGEFIVTLHVEGPKGKARRAKIWDVTLP</sequence>
<proteinExistence type="predicted"/>
<dbReference type="OrthoDB" id="9798386at2"/>
<organism evidence="2 3">
    <name type="scientific">Symmachiella macrocystis</name>
    <dbReference type="NCBI Taxonomy" id="2527985"/>
    <lineage>
        <taxon>Bacteria</taxon>
        <taxon>Pseudomonadati</taxon>
        <taxon>Planctomycetota</taxon>
        <taxon>Planctomycetia</taxon>
        <taxon>Planctomycetales</taxon>
        <taxon>Planctomycetaceae</taxon>
        <taxon>Symmachiella</taxon>
    </lineage>
</organism>
<dbReference type="InterPro" id="IPR035986">
    <property type="entry name" value="PKD_dom_sf"/>
</dbReference>
<comment type="caution">
    <text evidence="2">The sequence shown here is derived from an EMBL/GenBank/DDBJ whole genome shotgun (WGS) entry which is preliminary data.</text>
</comment>
<dbReference type="SMART" id="SM00089">
    <property type="entry name" value="PKD"/>
    <property type="match status" value="1"/>
</dbReference>